<proteinExistence type="predicted"/>
<accession>X0SZI5</accession>
<dbReference type="EMBL" id="BARS01005165">
    <property type="protein sequence ID" value="GAF69225.1"/>
    <property type="molecule type" value="Genomic_DNA"/>
</dbReference>
<name>X0SZI5_9ZZZZ</name>
<organism evidence="1">
    <name type="scientific">marine sediment metagenome</name>
    <dbReference type="NCBI Taxonomy" id="412755"/>
    <lineage>
        <taxon>unclassified sequences</taxon>
        <taxon>metagenomes</taxon>
        <taxon>ecological metagenomes</taxon>
    </lineage>
</organism>
<dbReference type="AlphaFoldDB" id="X0SZI5"/>
<sequence length="52" mass="6092">MDPFVSEILRIGQLVLIYLGHSYPLTRNHAKSILFKNVMRDFLLPDRPFFTA</sequence>
<gene>
    <name evidence="1" type="ORF">S01H1_10108</name>
</gene>
<comment type="caution">
    <text evidence="1">The sequence shown here is derived from an EMBL/GenBank/DDBJ whole genome shotgun (WGS) entry which is preliminary data.</text>
</comment>
<protein>
    <submittedName>
        <fullName evidence="1">Uncharacterized protein</fullName>
    </submittedName>
</protein>
<evidence type="ECO:0000313" key="1">
    <source>
        <dbReference type="EMBL" id="GAF69225.1"/>
    </source>
</evidence>
<reference evidence="1" key="1">
    <citation type="journal article" date="2014" name="Front. Microbiol.">
        <title>High frequency of phylogenetically diverse reductive dehalogenase-homologous genes in deep subseafloor sedimentary metagenomes.</title>
        <authorList>
            <person name="Kawai M."/>
            <person name="Futagami T."/>
            <person name="Toyoda A."/>
            <person name="Takaki Y."/>
            <person name="Nishi S."/>
            <person name="Hori S."/>
            <person name="Arai W."/>
            <person name="Tsubouchi T."/>
            <person name="Morono Y."/>
            <person name="Uchiyama I."/>
            <person name="Ito T."/>
            <person name="Fujiyama A."/>
            <person name="Inagaki F."/>
            <person name="Takami H."/>
        </authorList>
    </citation>
    <scope>NUCLEOTIDE SEQUENCE</scope>
    <source>
        <strain evidence="1">Expedition CK06-06</strain>
    </source>
</reference>